<dbReference type="InterPro" id="IPR036259">
    <property type="entry name" value="MFS_trans_sf"/>
</dbReference>
<dbReference type="InterPro" id="IPR001958">
    <property type="entry name" value="Tet-R_TetA/multi-R_MdtG-like"/>
</dbReference>
<dbReference type="Gene3D" id="1.20.1250.20">
    <property type="entry name" value="MFS general substrate transporter like domains"/>
    <property type="match status" value="1"/>
</dbReference>
<evidence type="ECO:0000259" key="7">
    <source>
        <dbReference type="PROSITE" id="PS50850"/>
    </source>
</evidence>
<dbReference type="AlphaFoldDB" id="A0A225B551"/>
<feature type="transmembrane region" description="Helical" evidence="6">
    <location>
        <begin position="59"/>
        <end position="79"/>
    </location>
</feature>
<evidence type="ECO:0000313" key="8">
    <source>
        <dbReference type="EMBL" id="OKL62396.1"/>
    </source>
</evidence>
<keyword evidence="4 6" id="KW-1133">Transmembrane helix</keyword>
<reference evidence="8 9" key="1">
    <citation type="submission" date="2015-06" db="EMBL/GenBank/DDBJ databases">
        <title>Talaromyces atroroseus IBT 11181 draft genome.</title>
        <authorList>
            <person name="Rasmussen K.B."/>
            <person name="Rasmussen S."/>
            <person name="Petersen B."/>
            <person name="Sicheritz-Ponten T."/>
            <person name="Mortensen U.H."/>
            <person name="Thrane U."/>
        </authorList>
    </citation>
    <scope>NUCLEOTIDE SEQUENCE [LARGE SCALE GENOMIC DNA]</scope>
    <source>
        <strain evidence="8 9">IBT 11181</strain>
    </source>
</reference>
<dbReference type="PROSITE" id="PS50850">
    <property type="entry name" value="MFS"/>
    <property type="match status" value="1"/>
</dbReference>
<dbReference type="GO" id="GO:0022857">
    <property type="term" value="F:transmembrane transporter activity"/>
    <property type="evidence" value="ECO:0007669"/>
    <property type="project" value="InterPro"/>
</dbReference>
<feature type="domain" description="Major facilitator superfamily (MFS) profile" evidence="7">
    <location>
        <begin position="20"/>
        <end position="504"/>
    </location>
</feature>
<dbReference type="CDD" id="cd17330">
    <property type="entry name" value="MFS_SLC46_TetA_like"/>
    <property type="match status" value="1"/>
</dbReference>
<dbReference type="Proteomes" id="UP000214365">
    <property type="component" value="Unassembled WGS sequence"/>
</dbReference>
<protein>
    <recommendedName>
        <fullName evidence="7">Major facilitator superfamily (MFS) profile domain-containing protein</fullName>
    </recommendedName>
</protein>
<feature type="transmembrane region" description="Helical" evidence="6">
    <location>
        <begin position="91"/>
        <end position="114"/>
    </location>
</feature>
<feature type="transmembrane region" description="Helical" evidence="6">
    <location>
        <begin position="120"/>
        <end position="140"/>
    </location>
</feature>
<comment type="subcellular location">
    <subcellularLocation>
        <location evidence="1">Membrane</location>
        <topology evidence="1">Multi-pass membrane protein</topology>
    </subcellularLocation>
</comment>
<dbReference type="GeneID" id="31002368"/>
<comment type="caution">
    <text evidence="8">The sequence shown here is derived from an EMBL/GenBank/DDBJ whole genome shotgun (WGS) entry which is preliminary data.</text>
</comment>
<evidence type="ECO:0000256" key="4">
    <source>
        <dbReference type="ARBA" id="ARBA00022989"/>
    </source>
</evidence>
<feature type="transmembrane region" description="Helical" evidence="6">
    <location>
        <begin position="480"/>
        <end position="499"/>
    </location>
</feature>
<proteinExistence type="predicted"/>
<gene>
    <name evidence="8" type="ORF">UA08_02613</name>
</gene>
<dbReference type="PANTHER" id="PTHR23504">
    <property type="entry name" value="MAJOR FACILITATOR SUPERFAMILY DOMAIN-CONTAINING PROTEIN 10"/>
    <property type="match status" value="1"/>
</dbReference>
<dbReference type="InterPro" id="IPR011701">
    <property type="entry name" value="MFS"/>
</dbReference>
<dbReference type="Pfam" id="PF07690">
    <property type="entry name" value="MFS_1"/>
    <property type="match status" value="1"/>
</dbReference>
<name>A0A225B551_TALAT</name>
<feature type="transmembrane region" description="Helical" evidence="6">
    <location>
        <begin position="152"/>
        <end position="171"/>
    </location>
</feature>
<evidence type="ECO:0000313" key="9">
    <source>
        <dbReference type="Proteomes" id="UP000214365"/>
    </source>
</evidence>
<keyword evidence="3 6" id="KW-0812">Transmembrane</keyword>
<keyword evidence="5 6" id="KW-0472">Membrane</keyword>
<dbReference type="OrthoDB" id="10262656at2759"/>
<evidence type="ECO:0000256" key="2">
    <source>
        <dbReference type="ARBA" id="ARBA00022448"/>
    </source>
</evidence>
<keyword evidence="9" id="KW-1185">Reference proteome</keyword>
<feature type="transmembrane region" description="Helical" evidence="6">
    <location>
        <begin position="445"/>
        <end position="468"/>
    </location>
</feature>
<feature type="transmembrane region" description="Helical" evidence="6">
    <location>
        <begin position="406"/>
        <end position="433"/>
    </location>
</feature>
<evidence type="ECO:0000256" key="1">
    <source>
        <dbReference type="ARBA" id="ARBA00004141"/>
    </source>
</evidence>
<sequence length="540" mass="58393">MVSTPQTRSFSNDDAFPCLQLFLLAICRVAEPIALTSIFPYSWVMVQEFHVGGPNDASFYAGILVAAFSMAEALTGMLWGALSDRIGRKPVLLLGCAGTMLSLLIVGFASSFWVALLGRIIGGVLNGNIGVIQTMVGELVKRPEHEPRAYAVMPFVWSIGTILGPAVGGLLAKPVEGFPSVFSPDGLFGRFPFLLPNLFCAGLLLLSIIGGAFLLQETHPEYQTHSLSLPSEYRANVETPLMATAGATANPGVDLRAESYGTFNEVNILTNEHWQLHAENSKERSSSRQDEVAFTSQVVMFIVALGVFTYHSMTFDHLLPIFLQDKPQVDISPRYFLHITGGLGLSTRTVGFIMSIDGLMALFIQSVIFAPLTDWLGVWRLFVLVTALHPVTYFIIPFLVFLPPNLYFAGIYTCLAVRNILSIIAYPVLLILIKQSSPSASCMGKINGLAASAGAACRTVAPPLSGYLYSTGTAIGCSAIAWWSSTLIAMAGTFQLWFIKRRKDTVTVRSAAPCLAAAGPPASDSHAHEVIHVMVGEEDY</sequence>
<dbReference type="InterPro" id="IPR020846">
    <property type="entry name" value="MFS_dom"/>
</dbReference>
<dbReference type="PANTHER" id="PTHR23504:SF2">
    <property type="entry name" value="TRANSPORTER, PUTATIVE (AFU_ORTHOLOGUE AFUA_8G04150)-RELATED"/>
    <property type="match status" value="1"/>
</dbReference>
<dbReference type="GO" id="GO:0016020">
    <property type="term" value="C:membrane"/>
    <property type="evidence" value="ECO:0007669"/>
    <property type="project" value="UniProtKB-SubCell"/>
</dbReference>
<dbReference type="RefSeq" id="XP_020122517.1">
    <property type="nucleotide sequence ID" value="XM_020264674.1"/>
</dbReference>
<feature type="transmembrane region" description="Helical" evidence="6">
    <location>
        <begin position="191"/>
        <end position="215"/>
    </location>
</feature>
<organism evidence="8 9">
    <name type="scientific">Talaromyces atroroseus</name>
    <dbReference type="NCBI Taxonomy" id="1441469"/>
    <lineage>
        <taxon>Eukaryota</taxon>
        <taxon>Fungi</taxon>
        <taxon>Dikarya</taxon>
        <taxon>Ascomycota</taxon>
        <taxon>Pezizomycotina</taxon>
        <taxon>Eurotiomycetes</taxon>
        <taxon>Eurotiomycetidae</taxon>
        <taxon>Eurotiales</taxon>
        <taxon>Trichocomaceae</taxon>
        <taxon>Talaromyces</taxon>
        <taxon>Talaromyces sect. Trachyspermi</taxon>
    </lineage>
</organism>
<keyword evidence="2" id="KW-0813">Transport</keyword>
<evidence type="ECO:0000256" key="5">
    <source>
        <dbReference type="ARBA" id="ARBA00023136"/>
    </source>
</evidence>
<feature type="transmembrane region" description="Helical" evidence="6">
    <location>
        <begin position="381"/>
        <end position="400"/>
    </location>
</feature>
<accession>A0A225B551</accession>
<evidence type="ECO:0000256" key="6">
    <source>
        <dbReference type="SAM" id="Phobius"/>
    </source>
</evidence>
<feature type="transmembrane region" description="Helical" evidence="6">
    <location>
        <begin position="21"/>
        <end position="39"/>
    </location>
</feature>
<dbReference type="EMBL" id="LFMY01000003">
    <property type="protein sequence ID" value="OKL62396.1"/>
    <property type="molecule type" value="Genomic_DNA"/>
</dbReference>
<feature type="transmembrane region" description="Helical" evidence="6">
    <location>
        <begin position="350"/>
        <end position="369"/>
    </location>
</feature>
<feature type="transmembrane region" description="Helical" evidence="6">
    <location>
        <begin position="292"/>
        <end position="313"/>
    </location>
</feature>
<evidence type="ECO:0000256" key="3">
    <source>
        <dbReference type="ARBA" id="ARBA00022692"/>
    </source>
</evidence>
<dbReference type="PRINTS" id="PR01035">
    <property type="entry name" value="TCRTETA"/>
</dbReference>
<dbReference type="SUPFAM" id="SSF103473">
    <property type="entry name" value="MFS general substrate transporter"/>
    <property type="match status" value="1"/>
</dbReference>